<dbReference type="EMBL" id="JAFLNF010000003">
    <property type="protein sequence ID" value="MBO0345230.1"/>
    <property type="molecule type" value="Genomic_DNA"/>
</dbReference>
<sequence>MFFLLRTAFWLTIVLALIPLGAPQTPDAPETPGVDPVSAFFAAQETVSDIGGFCSRNPNACETGGHAMTAIGTQAVAGAGIVFAYLDRTFFDGADRSATPATLPEAPATLPAPELADASGGAPGILKALGETFVTGSLPSSPAAAAKQAGTLTRQDLALPWDGKVDDRAQTRPTQAAQRAPIGLPKPNPRAGMSGRGAGSQAGNA</sequence>
<proteinExistence type="predicted"/>
<feature type="chain" id="PRO_5036760475" evidence="2">
    <location>
        <begin position="23"/>
        <end position="205"/>
    </location>
</feature>
<dbReference type="RefSeq" id="WP_206939648.1">
    <property type="nucleotide sequence ID" value="NZ_JAFLNF010000003.1"/>
</dbReference>
<organism evidence="3 4">
    <name type="scientific">Roseibium limicola</name>
    <dbReference type="NCBI Taxonomy" id="2816037"/>
    <lineage>
        <taxon>Bacteria</taxon>
        <taxon>Pseudomonadati</taxon>
        <taxon>Pseudomonadota</taxon>
        <taxon>Alphaproteobacteria</taxon>
        <taxon>Hyphomicrobiales</taxon>
        <taxon>Stappiaceae</taxon>
        <taxon>Roseibium</taxon>
    </lineage>
</organism>
<evidence type="ECO:0000313" key="4">
    <source>
        <dbReference type="Proteomes" id="UP000664779"/>
    </source>
</evidence>
<feature type="compositionally biased region" description="Low complexity" evidence="1">
    <location>
        <begin position="171"/>
        <end position="181"/>
    </location>
</feature>
<evidence type="ECO:0000256" key="2">
    <source>
        <dbReference type="SAM" id="SignalP"/>
    </source>
</evidence>
<dbReference type="AlphaFoldDB" id="A0A939J4Y3"/>
<comment type="caution">
    <text evidence="3">The sequence shown here is derived from an EMBL/GenBank/DDBJ whole genome shotgun (WGS) entry which is preliminary data.</text>
</comment>
<name>A0A939J4Y3_9HYPH</name>
<evidence type="ECO:0000313" key="3">
    <source>
        <dbReference type="EMBL" id="MBO0345230.1"/>
    </source>
</evidence>
<feature type="signal peptide" evidence="2">
    <location>
        <begin position="1"/>
        <end position="22"/>
    </location>
</feature>
<dbReference type="Proteomes" id="UP000664779">
    <property type="component" value="Unassembled WGS sequence"/>
</dbReference>
<protein>
    <submittedName>
        <fullName evidence="3">DUF5330 domain-containing protein</fullName>
    </submittedName>
</protein>
<dbReference type="Pfam" id="PF17264">
    <property type="entry name" value="DUF5330"/>
    <property type="match status" value="1"/>
</dbReference>
<feature type="compositionally biased region" description="Gly residues" evidence="1">
    <location>
        <begin position="194"/>
        <end position="205"/>
    </location>
</feature>
<accession>A0A939J4Y3</accession>
<evidence type="ECO:0000256" key="1">
    <source>
        <dbReference type="SAM" id="MobiDB-lite"/>
    </source>
</evidence>
<dbReference type="InterPro" id="IPR035220">
    <property type="entry name" value="DUF5330"/>
</dbReference>
<reference evidence="3" key="1">
    <citation type="submission" date="2021-03" db="EMBL/GenBank/DDBJ databases">
        <title>Roseibium sp. CAU 1637 isolated from Incheon.</title>
        <authorList>
            <person name="Kim W."/>
        </authorList>
    </citation>
    <scope>NUCLEOTIDE SEQUENCE</scope>
    <source>
        <strain evidence="3">CAU 1637</strain>
    </source>
</reference>
<feature type="region of interest" description="Disordered" evidence="1">
    <location>
        <begin position="158"/>
        <end position="205"/>
    </location>
</feature>
<keyword evidence="2" id="KW-0732">Signal</keyword>
<gene>
    <name evidence="3" type="ORF">J0X15_08360</name>
</gene>
<keyword evidence="4" id="KW-1185">Reference proteome</keyword>